<evidence type="ECO:0000256" key="5">
    <source>
        <dbReference type="ARBA" id="ARBA00022840"/>
    </source>
</evidence>
<protein>
    <submittedName>
        <fullName evidence="6">PTI1-like tyrosine-protein kinase 3</fullName>
    </submittedName>
</protein>
<evidence type="ECO:0000313" key="7">
    <source>
        <dbReference type="Proteomes" id="UP001164929"/>
    </source>
</evidence>
<sequence length="146" mass="16254">MISDLSLLLFEPEIGFPDDTSKIWGVASKGIYLTRGCVMMLLDFKAKIADLNLSNHVHDMAAYLHSTRVLGTFGYHALEYAIMDNDGYSFGVVLLELLTGRKPVDHTMPRGQQGLVTWVTPRLSEDKVKRCVDPKLKGEYPPKGVA</sequence>
<keyword evidence="4 6" id="KW-0418">Kinase</keyword>
<keyword evidence="3" id="KW-0547">Nucleotide-binding</keyword>
<name>A0AAD6M997_9ROSI</name>
<evidence type="ECO:0000256" key="1">
    <source>
        <dbReference type="ARBA" id="ARBA00022553"/>
    </source>
</evidence>
<proteinExistence type="predicted"/>
<dbReference type="InterPro" id="IPR052101">
    <property type="entry name" value="Plant_StressResp_Kinase"/>
</dbReference>
<keyword evidence="5" id="KW-0067">ATP-binding</keyword>
<dbReference type="InterPro" id="IPR011009">
    <property type="entry name" value="Kinase-like_dom_sf"/>
</dbReference>
<dbReference type="PANTHER" id="PTHR47983:SF7">
    <property type="entry name" value="PROTEIN KINASE SUPERFAMILY PROTEIN"/>
    <property type="match status" value="1"/>
</dbReference>
<keyword evidence="2" id="KW-0808">Transferase</keyword>
<dbReference type="Proteomes" id="UP001164929">
    <property type="component" value="Chromosome 10"/>
</dbReference>
<dbReference type="SUPFAM" id="SSF56112">
    <property type="entry name" value="Protein kinase-like (PK-like)"/>
    <property type="match status" value="1"/>
</dbReference>
<dbReference type="EMBL" id="JAQIZT010000010">
    <property type="protein sequence ID" value="KAJ6980986.1"/>
    <property type="molecule type" value="Genomic_DNA"/>
</dbReference>
<accession>A0AAD6M997</accession>
<keyword evidence="7" id="KW-1185">Reference proteome</keyword>
<comment type="caution">
    <text evidence="6">The sequence shown here is derived from an EMBL/GenBank/DDBJ whole genome shotgun (WGS) entry which is preliminary data.</text>
</comment>
<organism evidence="6 7">
    <name type="scientific">Populus alba x Populus x berolinensis</name>
    <dbReference type="NCBI Taxonomy" id="444605"/>
    <lineage>
        <taxon>Eukaryota</taxon>
        <taxon>Viridiplantae</taxon>
        <taxon>Streptophyta</taxon>
        <taxon>Embryophyta</taxon>
        <taxon>Tracheophyta</taxon>
        <taxon>Spermatophyta</taxon>
        <taxon>Magnoliopsida</taxon>
        <taxon>eudicotyledons</taxon>
        <taxon>Gunneridae</taxon>
        <taxon>Pentapetalae</taxon>
        <taxon>rosids</taxon>
        <taxon>fabids</taxon>
        <taxon>Malpighiales</taxon>
        <taxon>Salicaceae</taxon>
        <taxon>Saliceae</taxon>
        <taxon>Populus</taxon>
    </lineage>
</organism>
<reference evidence="6" key="1">
    <citation type="journal article" date="2023" name="Mol. Ecol. Resour.">
        <title>Chromosome-level genome assembly of a triploid poplar Populus alba 'Berolinensis'.</title>
        <authorList>
            <person name="Chen S."/>
            <person name="Yu Y."/>
            <person name="Wang X."/>
            <person name="Wang S."/>
            <person name="Zhang T."/>
            <person name="Zhou Y."/>
            <person name="He R."/>
            <person name="Meng N."/>
            <person name="Wang Y."/>
            <person name="Liu W."/>
            <person name="Liu Z."/>
            <person name="Liu J."/>
            <person name="Guo Q."/>
            <person name="Huang H."/>
            <person name="Sederoff R.R."/>
            <person name="Wang G."/>
            <person name="Qu G."/>
            <person name="Chen S."/>
        </authorList>
    </citation>
    <scope>NUCLEOTIDE SEQUENCE</scope>
    <source>
        <strain evidence="6">SC-2020</strain>
    </source>
</reference>
<keyword evidence="1" id="KW-0597">Phosphoprotein</keyword>
<gene>
    <name evidence="6" type="ORF">NC653_024387</name>
</gene>
<evidence type="ECO:0000256" key="4">
    <source>
        <dbReference type="ARBA" id="ARBA00022777"/>
    </source>
</evidence>
<dbReference type="GO" id="GO:0016301">
    <property type="term" value="F:kinase activity"/>
    <property type="evidence" value="ECO:0007669"/>
    <property type="project" value="UniProtKB-KW"/>
</dbReference>
<evidence type="ECO:0000313" key="6">
    <source>
        <dbReference type="EMBL" id="KAJ6980986.1"/>
    </source>
</evidence>
<dbReference type="GO" id="GO:0005524">
    <property type="term" value="F:ATP binding"/>
    <property type="evidence" value="ECO:0007669"/>
    <property type="project" value="UniProtKB-KW"/>
</dbReference>
<evidence type="ECO:0000256" key="3">
    <source>
        <dbReference type="ARBA" id="ARBA00022741"/>
    </source>
</evidence>
<evidence type="ECO:0000256" key="2">
    <source>
        <dbReference type="ARBA" id="ARBA00022679"/>
    </source>
</evidence>
<dbReference type="Gene3D" id="1.10.510.10">
    <property type="entry name" value="Transferase(Phosphotransferase) domain 1"/>
    <property type="match status" value="1"/>
</dbReference>
<dbReference type="AlphaFoldDB" id="A0AAD6M997"/>
<dbReference type="PANTHER" id="PTHR47983">
    <property type="entry name" value="PTO-INTERACTING PROTEIN 1-LIKE"/>
    <property type="match status" value="1"/>
</dbReference>